<dbReference type="EMBL" id="BHYK01000003">
    <property type="protein sequence ID" value="GCD09086.1"/>
    <property type="molecule type" value="Genomic_DNA"/>
</dbReference>
<dbReference type="GO" id="GO:0055086">
    <property type="term" value="P:nucleobase-containing small molecule metabolic process"/>
    <property type="evidence" value="ECO:0007669"/>
    <property type="project" value="UniProtKB-ARBA"/>
</dbReference>
<evidence type="ECO:0000256" key="9">
    <source>
        <dbReference type="ARBA" id="ARBA00032005"/>
    </source>
</evidence>
<dbReference type="PROSITE" id="PS00903">
    <property type="entry name" value="CYT_DCMP_DEAMINASES_1"/>
    <property type="match status" value="1"/>
</dbReference>
<dbReference type="Pfam" id="PF00383">
    <property type="entry name" value="dCMP_cyt_deam_1"/>
    <property type="match status" value="1"/>
</dbReference>
<sequence length="132" mass="14510">MDYKKLAKIAIDARENAYAPYSKFKVGAAVVTEDDSIYTGCNIENASYGASNCAERTAIFKAVSEGHKKIKAIAVVGDMSTHTYPCGICRQVIAEFATKDINIIMVKSEDDYIIKTMEEILPGAFTKEDLLK</sequence>
<organism evidence="17 18">
    <name type="scientific">Clostridium tagluense</name>
    <dbReference type="NCBI Taxonomy" id="360422"/>
    <lineage>
        <taxon>Bacteria</taxon>
        <taxon>Bacillati</taxon>
        <taxon>Bacillota</taxon>
        <taxon>Clostridia</taxon>
        <taxon>Eubacteriales</taxon>
        <taxon>Clostridiaceae</taxon>
        <taxon>Clostridium</taxon>
    </lineage>
</organism>
<dbReference type="EC" id="3.5.4.5" evidence="4 15"/>
<dbReference type="InterPro" id="IPR006262">
    <property type="entry name" value="Cyt_deam_tetra"/>
</dbReference>
<keyword evidence="18" id="KW-1185">Reference proteome</keyword>
<dbReference type="Proteomes" id="UP000287872">
    <property type="component" value="Unassembled WGS sequence"/>
</dbReference>
<evidence type="ECO:0000256" key="5">
    <source>
        <dbReference type="ARBA" id="ARBA00018266"/>
    </source>
</evidence>
<dbReference type="Gene3D" id="3.40.140.10">
    <property type="entry name" value="Cytidine Deaminase, domain 2"/>
    <property type="match status" value="1"/>
</dbReference>
<comment type="catalytic activity">
    <reaction evidence="11 15">
        <text>cytidine + H2O + H(+) = uridine + NH4(+)</text>
        <dbReference type="Rhea" id="RHEA:16069"/>
        <dbReference type="ChEBI" id="CHEBI:15377"/>
        <dbReference type="ChEBI" id="CHEBI:15378"/>
        <dbReference type="ChEBI" id="CHEBI:16704"/>
        <dbReference type="ChEBI" id="CHEBI:17562"/>
        <dbReference type="ChEBI" id="CHEBI:28938"/>
        <dbReference type="EC" id="3.5.4.5"/>
    </reaction>
</comment>
<accession>A0A401UHV4</accession>
<comment type="similarity">
    <text evidence="3 15">Belongs to the cytidine and deoxycytidylate deaminase family.</text>
</comment>
<evidence type="ECO:0000256" key="13">
    <source>
        <dbReference type="PIRSR" id="PIRSR606262-2"/>
    </source>
</evidence>
<evidence type="ECO:0000256" key="8">
    <source>
        <dbReference type="ARBA" id="ARBA00022833"/>
    </source>
</evidence>
<feature type="binding site" evidence="13">
    <location>
        <begin position="42"/>
        <end position="48"/>
    </location>
    <ligand>
        <name>substrate</name>
    </ligand>
</feature>
<comment type="function">
    <text evidence="2 15">This enzyme scavenges exogenous and endogenous cytidine and 2'-deoxycytidine for UMP synthesis.</text>
</comment>
<dbReference type="GO" id="GO:0042802">
    <property type="term" value="F:identical protein binding"/>
    <property type="evidence" value="ECO:0007669"/>
    <property type="project" value="UniProtKB-ARBA"/>
</dbReference>
<evidence type="ECO:0000256" key="3">
    <source>
        <dbReference type="ARBA" id="ARBA00006576"/>
    </source>
</evidence>
<keyword evidence="7 15" id="KW-0378">Hydrolase</keyword>
<dbReference type="PANTHER" id="PTHR11644:SF2">
    <property type="entry name" value="CYTIDINE DEAMINASE"/>
    <property type="match status" value="1"/>
</dbReference>
<dbReference type="NCBIfam" id="TIGR01354">
    <property type="entry name" value="cyt_deam_tetra"/>
    <property type="match status" value="1"/>
</dbReference>
<dbReference type="InterPro" id="IPR016192">
    <property type="entry name" value="APOBEC/CMP_deaminase_Zn-bd"/>
</dbReference>
<dbReference type="GO" id="GO:0004126">
    <property type="term" value="F:cytidine deaminase activity"/>
    <property type="evidence" value="ECO:0007669"/>
    <property type="project" value="UniProtKB-UniRule"/>
</dbReference>
<dbReference type="SUPFAM" id="SSF53927">
    <property type="entry name" value="Cytidine deaminase-like"/>
    <property type="match status" value="1"/>
</dbReference>
<evidence type="ECO:0000256" key="10">
    <source>
        <dbReference type="ARBA" id="ARBA00049252"/>
    </source>
</evidence>
<dbReference type="FunFam" id="3.40.140.10:FF:000008">
    <property type="entry name" value="Cytidine deaminase"/>
    <property type="match status" value="1"/>
</dbReference>
<feature type="binding site" evidence="14">
    <location>
        <position position="53"/>
    </location>
    <ligand>
        <name>Zn(2+)</name>
        <dbReference type="ChEBI" id="CHEBI:29105"/>
        <note>catalytic</note>
    </ligand>
</feature>
<dbReference type="CDD" id="cd01283">
    <property type="entry name" value="cytidine_deaminase"/>
    <property type="match status" value="1"/>
</dbReference>
<keyword evidence="6 14" id="KW-0479">Metal-binding</keyword>
<dbReference type="InterPro" id="IPR002125">
    <property type="entry name" value="CMP_dCMP_dom"/>
</dbReference>
<dbReference type="InterPro" id="IPR050202">
    <property type="entry name" value="Cyt/Deoxycyt_deaminase"/>
</dbReference>
<dbReference type="PROSITE" id="PS51747">
    <property type="entry name" value="CYT_DCMP_DEAMINASES_2"/>
    <property type="match status" value="1"/>
</dbReference>
<dbReference type="RefSeq" id="WP_124998167.1">
    <property type="nucleotide sequence ID" value="NZ_BHYK01000003.1"/>
</dbReference>
<evidence type="ECO:0000313" key="18">
    <source>
        <dbReference type="Proteomes" id="UP000287872"/>
    </source>
</evidence>
<evidence type="ECO:0000256" key="11">
    <source>
        <dbReference type="ARBA" id="ARBA00049558"/>
    </source>
</evidence>
<feature type="active site" description="Proton donor" evidence="12">
    <location>
        <position position="55"/>
    </location>
</feature>
<dbReference type="OrthoDB" id="9795347at2"/>
<dbReference type="GO" id="GO:0072527">
    <property type="term" value="P:pyrimidine-containing compound metabolic process"/>
    <property type="evidence" value="ECO:0007669"/>
    <property type="project" value="UniProtKB-ARBA"/>
</dbReference>
<evidence type="ECO:0000259" key="16">
    <source>
        <dbReference type="PROSITE" id="PS51747"/>
    </source>
</evidence>
<evidence type="ECO:0000256" key="2">
    <source>
        <dbReference type="ARBA" id="ARBA00003949"/>
    </source>
</evidence>
<dbReference type="PANTHER" id="PTHR11644">
    <property type="entry name" value="CYTIDINE DEAMINASE"/>
    <property type="match status" value="1"/>
</dbReference>
<dbReference type="NCBIfam" id="NF004064">
    <property type="entry name" value="PRK05578.1"/>
    <property type="match status" value="1"/>
</dbReference>
<comment type="cofactor">
    <cofactor evidence="1 14 15">
        <name>Zn(2+)</name>
        <dbReference type="ChEBI" id="CHEBI:29105"/>
    </cofactor>
</comment>
<evidence type="ECO:0000256" key="14">
    <source>
        <dbReference type="PIRSR" id="PIRSR606262-3"/>
    </source>
</evidence>
<keyword evidence="8 14" id="KW-0862">Zinc</keyword>
<evidence type="ECO:0000256" key="12">
    <source>
        <dbReference type="PIRSR" id="PIRSR606262-1"/>
    </source>
</evidence>
<dbReference type="GO" id="GO:0008270">
    <property type="term" value="F:zinc ion binding"/>
    <property type="evidence" value="ECO:0007669"/>
    <property type="project" value="UniProtKB-UniRule"/>
</dbReference>
<comment type="catalytic activity">
    <reaction evidence="10 15">
        <text>2'-deoxycytidine + H2O + H(+) = 2'-deoxyuridine + NH4(+)</text>
        <dbReference type="Rhea" id="RHEA:13433"/>
        <dbReference type="ChEBI" id="CHEBI:15377"/>
        <dbReference type="ChEBI" id="CHEBI:15378"/>
        <dbReference type="ChEBI" id="CHEBI:15698"/>
        <dbReference type="ChEBI" id="CHEBI:16450"/>
        <dbReference type="ChEBI" id="CHEBI:28938"/>
        <dbReference type="EC" id="3.5.4.5"/>
    </reaction>
</comment>
<comment type="caution">
    <text evidence="17">The sequence shown here is derived from an EMBL/GenBank/DDBJ whole genome shotgun (WGS) entry which is preliminary data.</text>
</comment>
<dbReference type="AlphaFoldDB" id="A0A401UHV4"/>
<dbReference type="InterPro" id="IPR016193">
    <property type="entry name" value="Cytidine_deaminase-like"/>
</dbReference>
<feature type="domain" description="CMP/dCMP-type deaminase" evidence="16">
    <location>
        <begin position="1"/>
        <end position="128"/>
    </location>
</feature>
<evidence type="ECO:0000256" key="15">
    <source>
        <dbReference type="RuleBase" id="RU364006"/>
    </source>
</evidence>
<evidence type="ECO:0000256" key="6">
    <source>
        <dbReference type="ARBA" id="ARBA00022723"/>
    </source>
</evidence>
<name>A0A401UHV4_9CLOT</name>
<reference evidence="17 18" key="1">
    <citation type="submission" date="2018-11" db="EMBL/GenBank/DDBJ databases">
        <title>Genome sequencing and assembly of Clostridium tagluense strain A121.</title>
        <authorList>
            <person name="Murakami T."/>
            <person name="Segawa T."/>
            <person name="Shcherbakova V.A."/>
            <person name="Mori H."/>
            <person name="Yoshimura Y."/>
        </authorList>
    </citation>
    <scope>NUCLEOTIDE SEQUENCE [LARGE SCALE GENOMIC DNA]</scope>
    <source>
        <strain evidence="17 18">A121</strain>
    </source>
</reference>
<gene>
    <name evidence="17" type="primary">cdd</name>
    <name evidence="17" type="ORF">Ctaglu_07090</name>
</gene>
<proteinExistence type="inferred from homology"/>
<protein>
    <recommendedName>
        <fullName evidence="5 15">Cytidine deaminase</fullName>
        <ecNumber evidence="4 15">3.5.4.5</ecNumber>
    </recommendedName>
    <alternativeName>
        <fullName evidence="9 15">Cytidine aminohydrolase</fullName>
    </alternativeName>
</protein>
<evidence type="ECO:0000313" key="17">
    <source>
        <dbReference type="EMBL" id="GCD09086.1"/>
    </source>
</evidence>
<feature type="binding site" evidence="14">
    <location>
        <position position="86"/>
    </location>
    <ligand>
        <name>Zn(2+)</name>
        <dbReference type="ChEBI" id="CHEBI:29105"/>
        <note>catalytic</note>
    </ligand>
</feature>
<dbReference type="GO" id="GO:0005829">
    <property type="term" value="C:cytosol"/>
    <property type="evidence" value="ECO:0007669"/>
    <property type="project" value="TreeGrafter"/>
</dbReference>
<evidence type="ECO:0000256" key="4">
    <source>
        <dbReference type="ARBA" id="ARBA00012783"/>
    </source>
</evidence>
<evidence type="ECO:0000256" key="7">
    <source>
        <dbReference type="ARBA" id="ARBA00022801"/>
    </source>
</evidence>
<feature type="binding site" evidence="14">
    <location>
        <position position="89"/>
    </location>
    <ligand>
        <name>Zn(2+)</name>
        <dbReference type="ChEBI" id="CHEBI:29105"/>
        <note>catalytic</note>
    </ligand>
</feature>
<evidence type="ECO:0000256" key="1">
    <source>
        <dbReference type="ARBA" id="ARBA00001947"/>
    </source>
</evidence>